<name>A0A371GVA1_MUCPR</name>
<accession>A0A371GVA1</accession>
<sequence>MGMHDEGIVETLEEVLGMHKIEDLVNENLGCGPMEHCPPSKLKGYICHTMSCVKDPTPKLHPPSQSSDSFLQQSLLGMSHINSLKLFEIPCGEIL</sequence>
<organism evidence="1 2">
    <name type="scientific">Mucuna pruriens</name>
    <name type="common">Velvet bean</name>
    <name type="synonym">Dolichos pruriens</name>
    <dbReference type="NCBI Taxonomy" id="157652"/>
    <lineage>
        <taxon>Eukaryota</taxon>
        <taxon>Viridiplantae</taxon>
        <taxon>Streptophyta</taxon>
        <taxon>Embryophyta</taxon>
        <taxon>Tracheophyta</taxon>
        <taxon>Spermatophyta</taxon>
        <taxon>Magnoliopsida</taxon>
        <taxon>eudicotyledons</taxon>
        <taxon>Gunneridae</taxon>
        <taxon>Pentapetalae</taxon>
        <taxon>rosids</taxon>
        <taxon>fabids</taxon>
        <taxon>Fabales</taxon>
        <taxon>Fabaceae</taxon>
        <taxon>Papilionoideae</taxon>
        <taxon>50 kb inversion clade</taxon>
        <taxon>NPAAA clade</taxon>
        <taxon>indigoferoid/millettioid clade</taxon>
        <taxon>Phaseoleae</taxon>
        <taxon>Mucuna</taxon>
    </lineage>
</organism>
<proteinExistence type="predicted"/>
<dbReference type="Proteomes" id="UP000257109">
    <property type="component" value="Unassembled WGS sequence"/>
</dbReference>
<comment type="caution">
    <text evidence="1">The sequence shown here is derived from an EMBL/GenBank/DDBJ whole genome shotgun (WGS) entry which is preliminary data.</text>
</comment>
<evidence type="ECO:0000313" key="1">
    <source>
        <dbReference type="EMBL" id="RDX94429.1"/>
    </source>
</evidence>
<keyword evidence="2" id="KW-1185">Reference proteome</keyword>
<dbReference type="AlphaFoldDB" id="A0A371GVA1"/>
<feature type="non-terminal residue" evidence="1">
    <location>
        <position position="1"/>
    </location>
</feature>
<evidence type="ECO:0000313" key="2">
    <source>
        <dbReference type="Proteomes" id="UP000257109"/>
    </source>
</evidence>
<dbReference type="EMBL" id="QJKJ01004376">
    <property type="protein sequence ID" value="RDX94429.1"/>
    <property type="molecule type" value="Genomic_DNA"/>
</dbReference>
<protein>
    <submittedName>
        <fullName evidence="1">Uncharacterized protein</fullName>
    </submittedName>
</protein>
<gene>
    <name evidence="1" type="ORF">CR513_23197</name>
</gene>
<reference evidence="1" key="1">
    <citation type="submission" date="2018-05" db="EMBL/GenBank/DDBJ databases">
        <title>Draft genome of Mucuna pruriens seed.</title>
        <authorList>
            <person name="Nnadi N.E."/>
            <person name="Vos R."/>
            <person name="Hasami M.H."/>
            <person name="Devisetty U.K."/>
            <person name="Aguiy J.C."/>
        </authorList>
    </citation>
    <scope>NUCLEOTIDE SEQUENCE [LARGE SCALE GENOMIC DNA]</scope>
    <source>
        <strain evidence="1">JCA_2017</strain>
    </source>
</reference>